<dbReference type="CDD" id="cd05374">
    <property type="entry name" value="17beta-HSD-like_SDR_c"/>
    <property type="match status" value="1"/>
</dbReference>
<evidence type="ECO:0000256" key="2">
    <source>
        <dbReference type="ARBA" id="ARBA00023002"/>
    </source>
</evidence>
<dbReference type="EMBL" id="JABAIM010000002">
    <property type="protein sequence ID" value="NLR75944.1"/>
    <property type="molecule type" value="Genomic_DNA"/>
</dbReference>
<comment type="caution">
    <text evidence="4">The sequence shown here is derived from an EMBL/GenBank/DDBJ whole genome shotgun (WGS) entry which is preliminary data.</text>
</comment>
<evidence type="ECO:0000256" key="1">
    <source>
        <dbReference type="ARBA" id="ARBA00006484"/>
    </source>
</evidence>
<evidence type="ECO:0000313" key="4">
    <source>
        <dbReference type="EMBL" id="NLR75944.1"/>
    </source>
</evidence>
<protein>
    <submittedName>
        <fullName evidence="4">SDR family NAD(P)-dependent oxidoreductase</fullName>
    </submittedName>
</protein>
<keyword evidence="5" id="KW-1185">Reference proteome</keyword>
<dbReference type="SUPFAM" id="SSF51735">
    <property type="entry name" value="NAD(P)-binding Rossmann-fold domains"/>
    <property type="match status" value="1"/>
</dbReference>
<dbReference type="InterPro" id="IPR051911">
    <property type="entry name" value="SDR_oxidoreductase"/>
</dbReference>
<evidence type="ECO:0000313" key="5">
    <source>
        <dbReference type="Proteomes" id="UP000587991"/>
    </source>
</evidence>
<dbReference type="InterPro" id="IPR036291">
    <property type="entry name" value="NAD(P)-bd_dom_sf"/>
</dbReference>
<dbReference type="RefSeq" id="WP_168877570.1">
    <property type="nucleotide sequence ID" value="NZ_JABAIM010000002.1"/>
</dbReference>
<dbReference type="GO" id="GO:0016491">
    <property type="term" value="F:oxidoreductase activity"/>
    <property type="evidence" value="ECO:0007669"/>
    <property type="project" value="UniProtKB-KW"/>
</dbReference>
<dbReference type="Proteomes" id="UP000587991">
    <property type="component" value="Unassembled WGS sequence"/>
</dbReference>
<dbReference type="InterPro" id="IPR020904">
    <property type="entry name" value="Sc_DH/Rdtase_CS"/>
</dbReference>
<dbReference type="Pfam" id="PF00106">
    <property type="entry name" value="adh_short"/>
    <property type="match status" value="1"/>
</dbReference>
<keyword evidence="2" id="KW-0560">Oxidoreductase</keyword>
<dbReference type="AlphaFoldDB" id="A0A847S7M6"/>
<dbReference type="PROSITE" id="PS00061">
    <property type="entry name" value="ADH_SHORT"/>
    <property type="match status" value="1"/>
</dbReference>
<dbReference type="PANTHER" id="PTHR43976">
    <property type="entry name" value="SHORT CHAIN DEHYDROGENASE"/>
    <property type="match status" value="1"/>
</dbReference>
<name>A0A847S7M6_9NEIS</name>
<dbReference type="PRINTS" id="PR00080">
    <property type="entry name" value="SDRFAMILY"/>
</dbReference>
<dbReference type="PANTHER" id="PTHR43976:SF16">
    <property type="entry name" value="SHORT-CHAIN DEHYDROGENASE_REDUCTASE FAMILY PROTEIN"/>
    <property type="match status" value="1"/>
</dbReference>
<dbReference type="PRINTS" id="PR00081">
    <property type="entry name" value="GDHRDH"/>
</dbReference>
<comment type="similarity">
    <text evidence="1 3">Belongs to the short-chain dehydrogenases/reductases (SDR) family.</text>
</comment>
<gene>
    <name evidence="4" type="ORF">HF682_12320</name>
</gene>
<organism evidence="4 5">
    <name type="scientific">Leeia aquatica</name>
    <dbReference type="NCBI Taxonomy" id="2725557"/>
    <lineage>
        <taxon>Bacteria</taxon>
        <taxon>Pseudomonadati</taxon>
        <taxon>Pseudomonadota</taxon>
        <taxon>Betaproteobacteria</taxon>
        <taxon>Neisseriales</taxon>
        <taxon>Leeiaceae</taxon>
        <taxon>Leeia</taxon>
    </lineage>
</organism>
<sequence length="282" mass="30914">MTSTPVRPRSILITGCSSGIGLCVAQGLQQRGWRVFATARKPEDVISLQERGLEALFLDVTDEESIDTALAVVLGRTGGTLDALFNNAGYGQPGAVEDLTRDALLEQFDTNVFGAQMVTNRVLPIMRQQGHGRILYNSSILGFAAMPLRGAYNASKFAMEGLVDTLRLELHGSNIHPVLIEPGPISSRFRPNAYLAYQRHIAGRPSVYQNIYNGLEARLRQEGPVTGFTLGPEAVLAAVLKALNSRRPAPRYRVTFPTKLFAVLKRILPTRWLDWAARKAGT</sequence>
<accession>A0A847S7M6</accession>
<dbReference type="Gene3D" id="3.40.50.720">
    <property type="entry name" value="NAD(P)-binding Rossmann-like Domain"/>
    <property type="match status" value="1"/>
</dbReference>
<proteinExistence type="inferred from homology"/>
<reference evidence="4 5" key="1">
    <citation type="submission" date="2020-04" db="EMBL/GenBank/DDBJ databases">
        <title>Draft genome of Leeia sp. IMCC25680.</title>
        <authorList>
            <person name="Song J."/>
            <person name="Cho J.-C."/>
        </authorList>
    </citation>
    <scope>NUCLEOTIDE SEQUENCE [LARGE SCALE GENOMIC DNA]</scope>
    <source>
        <strain evidence="4 5">IMCC25680</strain>
    </source>
</reference>
<dbReference type="InterPro" id="IPR002347">
    <property type="entry name" value="SDR_fam"/>
</dbReference>
<evidence type="ECO:0000256" key="3">
    <source>
        <dbReference type="RuleBase" id="RU000363"/>
    </source>
</evidence>